<dbReference type="Pfam" id="PF13673">
    <property type="entry name" value="Acetyltransf_10"/>
    <property type="match status" value="1"/>
</dbReference>
<dbReference type="GO" id="GO:0016747">
    <property type="term" value="F:acyltransferase activity, transferring groups other than amino-acyl groups"/>
    <property type="evidence" value="ECO:0007669"/>
    <property type="project" value="InterPro"/>
</dbReference>
<sequence length="146" mass="17019">MIKELSTFAELTPAKLYEILKLRSTIFVVEQQSIYLDADGHDPHCLHYTYYHNHTPIAYSRILPPRTVYEQASIGRVCVEKSWRHKGLGRMIFGESLQILLQSFGPQPIKIQAQLYLKDFYRSFGFEPITEPYDDCGILHIDMLRP</sequence>
<accession>A0A369ABS1</accession>
<dbReference type="PROSITE" id="PS51186">
    <property type="entry name" value="GNAT"/>
    <property type="match status" value="1"/>
</dbReference>
<dbReference type="AlphaFoldDB" id="A0A369ABS1"/>
<evidence type="ECO:0000259" key="1">
    <source>
        <dbReference type="PROSITE" id="PS51186"/>
    </source>
</evidence>
<gene>
    <name evidence="2" type="ORF">DES35_101824</name>
</gene>
<name>A0A369ABS1_9FLAO</name>
<dbReference type="InterPro" id="IPR016181">
    <property type="entry name" value="Acyl_CoA_acyltransferase"/>
</dbReference>
<organism evidence="2 3">
    <name type="scientific">Schleiferia thermophila</name>
    <dbReference type="NCBI Taxonomy" id="884107"/>
    <lineage>
        <taxon>Bacteria</taxon>
        <taxon>Pseudomonadati</taxon>
        <taxon>Bacteroidota</taxon>
        <taxon>Flavobacteriia</taxon>
        <taxon>Flavobacteriales</taxon>
        <taxon>Schleiferiaceae</taxon>
        <taxon>Schleiferia</taxon>
    </lineage>
</organism>
<dbReference type="SUPFAM" id="SSF55729">
    <property type="entry name" value="Acyl-CoA N-acyltransferases (Nat)"/>
    <property type="match status" value="1"/>
</dbReference>
<dbReference type="EMBL" id="QPJS01000001">
    <property type="protein sequence ID" value="RCX05537.1"/>
    <property type="molecule type" value="Genomic_DNA"/>
</dbReference>
<protein>
    <submittedName>
        <fullName evidence="2">ElaA protein</fullName>
    </submittedName>
</protein>
<dbReference type="InterPro" id="IPR000182">
    <property type="entry name" value="GNAT_dom"/>
</dbReference>
<dbReference type="Proteomes" id="UP000253517">
    <property type="component" value="Unassembled WGS sequence"/>
</dbReference>
<proteinExistence type="predicted"/>
<evidence type="ECO:0000313" key="2">
    <source>
        <dbReference type="EMBL" id="RCX05537.1"/>
    </source>
</evidence>
<dbReference type="RefSeq" id="WP_037356418.1">
    <property type="nucleotide sequence ID" value="NZ_BHZF01000001.1"/>
</dbReference>
<evidence type="ECO:0000313" key="3">
    <source>
        <dbReference type="Proteomes" id="UP000253517"/>
    </source>
</evidence>
<dbReference type="Gene3D" id="3.40.630.30">
    <property type="match status" value="1"/>
</dbReference>
<comment type="caution">
    <text evidence="2">The sequence shown here is derived from an EMBL/GenBank/DDBJ whole genome shotgun (WGS) entry which is preliminary data.</text>
</comment>
<keyword evidence="3" id="KW-1185">Reference proteome</keyword>
<dbReference type="CDD" id="cd04301">
    <property type="entry name" value="NAT_SF"/>
    <property type="match status" value="1"/>
</dbReference>
<feature type="domain" description="N-acetyltransferase" evidence="1">
    <location>
        <begin position="6"/>
        <end position="146"/>
    </location>
</feature>
<reference evidence="2 3" key="1">
    <citation type="submission" date="2018-07" db="EMBL/GenBank/DDBJ databases">
        <title>Genomic Encyclopedia of Type Strains, Phase IV (KMG-IV): sequencing the most valuable type-strain genomes for metagenomic binning, comparative biology and taxonomic classification.</title>
        <authorList>
            <person name="Goeker M."/>
        </authorList>
    </citation>
    <scope>NUCLEOTIDE SEQUENCE [LARGE SCALE GENOMIC DNA]</scope>
    <source>
        <strain evidence="2 3">DSM 21410</strain>
    </source>
</reference>